<dbReference type="Proteomes" id="UP000237105">
    <property type="component" value="Unassembled WGS sequence"/>
</dbReference>
<feature type="non-terminal residue" evidence="1">
    <location>
        <position position="64"/>
    </location>
</feature>
<gene>
    <name evidence="1" type="ORF">PanWU01x14_368180</name>
</gene>
<sequence>MENLNSQLRLIQKKLEVKEFSNADYRQTPIEDCLSTKARCTIHEEAKNKDATNKDPTNVIGLRE</sequence>
<dbReference type="EMBL" id="JXTB01000964">
    <property type="protein sequence ID" value="PON31655.1"/>
    <property type="molecule type" value="Genomic_DNA"/>
</dbReference>
<protein>
    <submittedName>
        <fullName evidence="1">Uncharacterized protein</fullName>
    </submittedName>
</protein>
<accession>A0A2P5A529</accession>
<proteinExistence type="predicted"/>
<dbReference type="AlphaFoldDB" id="A0A2P5A529"/>
<evidence type="ECO:0000313" key="2">
    <source>
        <dbReference type="Proteomes" id="UP000237105"/>
    </source>
</evidence>
<name>A0A2P5A529_PARAD</name>
<organism evidence="1 2">
    <name type="scientific">Parasponia andersonii</name>
    <name type="common">Sponia andersonii</name>
    <dbReference type="NCBI Taxonomy" id="3476"/>
    <lineage>
        <taxon>Eukaryota</taxon>
        <taxon>Viridiplantae</taxon>
        <taxon>Streptophyta</taxon>
        <taxon>Embryophyta</taxon>
        <taxon>Tracheophyta</taxon>
        <taxon>Spermatophyta</taxon>
        <taxon>Magnoliopsida</taxon>
        <taxon>eudicotyledons</taxon>
        <taxon>Gunneridae</taxon>
        <taxon>Pentapetalae</taxon>
        <taxon>rosids</taxon>
        <taxon>fabids</taxon>
        <taxon>Rosales</taxon>
        <taxon>Cannabaceae</taxon>
        <taxon>Parasponia</taxon>
    </lineage>
</organism>
<reference evidence="2" key="1">
    <citation type="submission" date="2016-06" db="EMBL/GenBank/DDBJ databases">
        <title>Parallel loss of symbiosis genes in relatives of nitrogen-fixing non-legume Parasponia.</title>
        <authorList>
            <person name="Van Velzen R."/>
            <person name="Holmer R."/>
            <person name="Bu F."/>
            <person name="Rutten L."/>
            <person name="Van Zeijl A."/>
            <person name="Liu W."/>
            <person name="Santuari L."/>
            <person name="Cao Q."/>
            <person name="Sharma T."/>
            <person name="Shen D."/>
            <person name="Roswanjaya Y."/>
            <person name="Wardhani T."/>
            <person name="Kalhor M.S."/>
            <person name="Jansen J."/>
            <person name="Van den Hoogen J."/>
            <person name="Gungor B."/>
            <person name="Hartog M."/>
            <person name="Hontelez J."/>
            <person name="Verver J."/>
            <person name="Yang W.-C."/>
            <person name="Schijlen E."/>
            <person name="Repin R."/>
            <person name="Schilthuizen M."/>
            <person name="Schranz E."/>
            <person name="Heidstra R."/>
            <person name="Miyata K."/>
            <person name="Fedorova E."/>
            <person name="Kohlen W."/>
            <person name="Bisseling T."/>
            <person name="Smit S."/>
            <person name="Geurts R."/>
        </authorList>
    </citation>
    <scope>NUCLEOTIDE SEQUENCE [LARGE SCALE GENOMIC DNA]</scope>
    <source>
        <strain evidence="2">cv. WU1-14</strain>
    </source>
</reference>
<comment type="caution">
    <text evidence="1">The sequence shown here is derived from an EMBL/GenBank/DDBJ whole genome shotgun (WGS) entry which is preliminary data.</text>
</comment>
<evidence type="ECO:0000313" key="1">
    <source>
        <dbReference type="EMBL" id="PON31655.1"/>
    </source>
</evidence>
<keyword evidence="2" id="KW-1185">Reference proteome</keyword>